<evidence type="ECO:0000256" key="4">
    <source>
        <dbReference type="ARBA" id="ARBA00023136"/>
    </source>
</evidence>
<dbReference type="GO" id="GO:0048038">
    <property type="term" value="F:quinone binding"/>
    <property type="evidence" value="ECO:0007669"/>
    <property type="project" value="UniProtKB-KW"/>
</dbReference>
<feature type="transmembrane region" description="Helical" evidence="5">
    <location>
        <begin position="368"/>
        <end position="387"/>
    </location>
</feature>
<dbReference type="GO" id="GO:0008137">
    <property type="term" value="F:NADH dehydrogenase (ubiquinone) activity"/>
    <property type="evidence" value="ECO:0007669"/>
    <property type="project" value="InterPro"/>
</dbReference>
<keyword evidence="2 5" id="KW-0812">Transmembrane</keyword>
<dbReference type="EC" id="7.1.1.-" evidence="5"/>
<dbReference type="HAMAP" id="MF_00445">
    <property type="entry name" value="NDH1_NuoN_1"/>
    <property type="match status" value="1"/>
</dbReference>
<feature type="transmembrane region" description="Helical" evidence="5">
    <location>
        <begin position="129"/>
        <end position="148"/>
    </location>
</feature>
<evidence type="ECO:0000256" key="3">
    <source>
        <dbReference type="ARBA" id="ARBA00022989"/>
    </source>
</evidence>
<dbReference type="GeneID" id="82148800"/>
<comment type="caution">
    <text evidence="8">The sequence shown here is derived from an EMBL/GenBank/DDBJ whole genome shotgun (WGS) entry which is preliminary data.</text>
</comment>
<dbReference type="InterPro" id="IPR001750">
    <property type="entry name" value="ND/Mrp_TM"/>
</dbReference>
<keyword evidence="5" id="KW-0813">Transport</keyword>
<accession>A0A4Z0V3J7</accession>
<dbReference type="GO" id="GO:0050136">
    <property type="term" value="F:NADH dehydrogenase (quinone) (non-electrogenic) activity"/>
    <property type="evidence" value="ECO:0007669"/>
    <property type="project" value="UniProtKB-UniRule"/>
</dbReference>
<evidence type="ECO:0000259" key="7">
    <source>
        <dbReference type="Pfam" id="PF00361"/>
    </source>
</evidence>
<dbReference type="GO" id="GO:0005886">
    <property type="term" value="C:plasma membrane"/>
    <property type="evidence" value="ECO:0007669"/>
    <property type="project" value="UniProtKB-SubCell"/>
</dbReference>
<keyword evidence="4 5" id="KW-0472">Membrane</keyword>
<dbReference type="Pfam" id="PF00361">
    <property type="entry name" value="Proton_antipo_M"/>
    <property type="match status" value="1"/>
</dbReference>
<name>A0A4Z0V3J7_9BACT</name>
<feature type="transmembrane region" description="Helical" evidence="5">
    <location>
        <begin position="245"/>
        <end position="267"/>
    </location>
</feature>
<dbReference type="NCBIfam" id="TIGR01770">
    <property type="entry name" value="NDH_I_N"/>
    <property type="match status" value="1"/>
</dbReference>
<feature type="transmembrane region" description="Helical" evidence="5">
    <location>
        <begin position="407"/>
        <end position="428"/>
    </location>
</feature>
<protein>
    <recommendedName>
        <fullName evidence="5">NADH-quinone oxidoreductase subunit N</fullName>
        <ecNumber evidence="5">7.1.1.-</ecNumber>
    </recommendedName>
    <alternativeName>
        <fullName evidence="5">NADH dehydrogenase I subunit N</fullName>
    </alternativeName>
    <alternativeName>
        <fullName evidence="5">NDH-1 subunit N</fullName>
    </alternativeName>
</protein>
<dbReference type="EMBL" id="SJSA01000001">
    <property type="protein sequence ID" value="TGG39769.1"/>
    <property type="molecule type" value="Genomic_DNA"/>
</dbReference>
<feature type="transmembrane region" description="Helical" evidence="5">
    <location>
        <begin position="6"/>
        <end position="24"/>
    </location>
</feature>
<proteinExistence type="inferred from homology"/>
<evidence type="ECO:0000313" key="9">
    <source>
        <dbReference type="Proteomes" id="UP000297635"/>
    </source>
</evidence>
<sequence length="479" mass="52649">MDYSQFLALKQEIGLLIVFLLVFLYDTFAPRKSQGALPVISTVLMLVLTLWGFCPTVKADAVAFAGMYVSSPVMVAIKNILNVGVVIVMIQSIKWANSEFTSVRRGEFYELILLTLLGMYFMISSRHFLMFIIGLETASLPLCALVAFDKNRYESHEAAIKYVLTAVFSSAVLLMGLSYVYGLTGSLYYADIALFCSSNMGVMMVVALAFVMAGFGFKISLVPFHLWTADVYQGAPTSVTSYLSVISKGSAAFAFLVVLTQVFGTLYSAAWEWMLYALIVLTITVGNLFAMRQVNMKRFLAFSSISQAGYIMLAVIGDNAMGVSALMFYVLVYVFSNLAAFGVIGAIENASGKLLMTDYNGLYRANPRLAFTMMLAMFSLAGIPPFAGFFSKFFVFTSALNGTESVALYVLVLIALINTIISLYYYLLVVKAMFINDSEQPIATFRSACSERLGMWICVAGIIGLGIISYFYNYLLTIG</sequence>
<feature type="domain" description="NADH:quinone oxidoreductase/Mrp antiporter transmembrane" evidence="7">
    <location>
        <begin position="125"/>
        <end position="419"/>
    </location>
</feature>
<feature type="transmembrane region" description="Helical" evidence="5">
    <location>
        <begin position="273"/>
        <end position="290"/>
    </location>
</feature>
<dbReference type="RefSeq" id="WP_135470584.1">
    <property type="nucleotide sequence ID" value="NZ_CASJDB010000006.1"/>
</dbReference>
<dbReference type="AlphaFoldDB" id="A0A4Z0V3J7"/>
<gene>
    <name evidence="5" type="primary">nuoN</name>
    <name evidence="8" type="ORF">EZ315_03280</name>
</gene>
<feature type="transmembrane region" description="Helical" evidence="5">
    <location>
        <begin position="160"/>
        <end position="181"/>
    </location>
</feature>
<evidence type="ECO:0000256" key="2">
    <source>
        <dbReference type="ARBA" id="ARBA00022692"/>
    </source>
</evidence>
<feature type="transmembrane region" description="Helical" evidence="5">
    <location>
        <begin position="453"/>
        <end position="472"/>
    </location>
</feature>
<reference evidence="8 9" key="1">
    <citation type="submission" date="2019-02" db="EMBL/GenBank/DDBJ databases">
        <title>Isolation and identification of novel species under the genus Muribaculum.</title>
        <authorList>
            <person name="Miyake S."/>
            <person name="Ding Y."/>
            <person name="Low A."/>
            <person name="Soh M."/>
            <person name="Seedorf H."/>
        </authorList>
    </citation>
    <scope>NUCLEOTIDE SEQUENCE [LARGE SCALE GENOMIC DNA]</scope>
    <source>
        <strain evidence="8 9">TLL-A3</strain>
    </source>
</reference>
<feature type="transmembrane region" description="Helical" evidence="5">
    <location>
        <begin position="201"/>
        <end position="224"/>
    </location>
</feature>
<dbReference type="Proteomes" id="UP000297635">
    <property type="component" value="Unassembled WGS sequence"/>
</dbReference>
<keyword evidence="5" id="KW-1278">Translocase</keyword>
<feature type="transmembrane region" description="Helical" evidence="5">
    <location>
        <begin position="323"/>
        <end position="347"/>
    </location>
</feature>
<keyword evidence="3 5" id="KW-1133">Transmembrane helix</keyword>
<organism evidence="8 9">
    <name type="scientific">Duncaniella freteri</name>
    <dbReference type="NCBI Taxonomy" id="2530391"/>
    <lineage>
        <taxon>Bacteria</taxon>
        <taxon>Pseudomonadati</taxon>
        <taxon>Bacteroidota</taxon>
        <taxon>Bacteroidia</taxon>
        <taxon>Bacteroidales</taxon>
        <taxon>Muribaculaceae</taxon>
        <taxon>Duncaniella</taxon>
    </lineage>
</organism>
<evidence type="ECO:0000256" key="6">
    <source>
        <dbReference type="RuleBase" id="RU000320"/>
    </source>
</evidence>
<comment type="subcellular location">
    <subcellularLocation>
        <location evidence="5">Cell membrane</location>
        <topology evidence="5">Multi-pass membrane protein</topology>
    </subcellularLocation>
    <subcellularLocation>
        <location evidence="1">Endomembrane system</location>
        <topology evidence="1">Multi-pass membrane protein</topology>
    </subcellularLocation>
    <subcellularLocation>
        <location evidence="6">Membrane</location>
        <topology evidence="6">Multi-pass membrane protein</topology>
    </subcellularLocation>
</comment>
<keyword evidence="5" id="KW-1003">Cell membrane</keyword>
<evidence type="ECO:0000256" key="5">
    <source>
        <dbReference type="HAMAP-Rule" id="MF_00445"/>
    </source>
</evidence>
<comment type="subunit">
    <text evidence="5">NDH-1 is composed of 14 different subunits. Subunits NuoA, H, J, K, L, M, N constitute the membrane sector of the complex.</text>
</comment>
<keyword evidence="9" id="KW-1185">Reference proteome</keyword>
<evidence type="ECO:0000313" key="8">
    <source>
        <dbReference type="EMBL" id="TGG39769.1"/>
    </source>
</evidence>
<evidence type="ECO:0000256" key="1">
    <source>
        <dbReference type="ARBA" id="ARBA00004127"/>
    </source>
</evidence>
<keyword evidence="5" id="KW-0520">NAD</keyword>
<comment type="similarity">
    <text evidence="5">Belongs to the complex I subunit 2 family.</text>
</comment>
<comment type="catalytic activity">
    <reaction evidence="5">
        <text>a quinone + NADH + 5 H(+)(in) = a quinol + NAD(+) + 4 H(+)(out)</text>
        <dbReference type="Rhea" id="RHEA:57888"/>
        <dbReference type="ChEBI" id="CHEBI:15378"/>
        <dbReference type="ChEBI" id="CHEBI:24646"/>
        <dbReference type="ChEBI" id="CHEBI:57540"/>
        <dbReference type="ChEBI" id="CHEBI:57945"/>
        <dbReference type="ChEBI" id="CHEBI:132124"/>
    </reaction>
</comment>
<feature type="transmembrane region" description="Helical" evidence="5">
    <location>
        <begin position="299"/>
        <end position="317"/>
    </location>
</feature>
<dbReference type="GO" id="GO:0012505">
    <property type="term" value="C:endomembrane system"/>
    <property type="evidence" value="ECO:0007669"/>
    <property type="project" value="UniProtKB-SubCell"/>
</dbReference>
<dbReference type="InterPro" id="IPR010096">
    <property type="entry name" value="NADH-Q_OxRdtase_suN/2"/>
</dbReference>
<keyword evidence="5" id="KW-0874">Quinone</keyword>
<feature type="transmembrane region" description="Helical" evidence="5">
    <location>
        <begin position="36"/>
        <end position="53"/>
    </location>
</feature>
<comment type="function">
    <text evidence="5">NDH-1 shuttles electrons from NADH, via FMN and iron-sulfur (Fe-S) centers, to quinones in the respiratory chain. The immediate electron acceptor for the enzyme in this species is believed to be a menaquinone. Couples the redox reaction to proton translocation (for every two electrons transferred, four hydrogen ions are translocated across the cytoplasmic membrane), and thus conserves the redox energy in a proton gradient.</text>
</comment>
<feature type="transmembrane region" description="Helical" evidence="5">
    <location>
        <begin position="73"/>
        <end position="96"/>
    </location>
</feature>
<dbReference type="PANTHER" id="PTHR22773">
    <property type="entry name" value="NADH DEHYDROGENASE"/>
    <property type="match status" value="1"/>
</dbReference>
<dbReference type="GO" id="GO:0042773">
    <property type="term" value="P:ATP synthesis coupled electron transport"/>
    <property type="evidence" value="ECO:0007669"/>
    <property type="project" value="InterPro"/>
</dbReference>